<evidence type="ECO:0000313" key="4">
    <source>
        <dbReference type="Proteomes" id="UP001233271"/>
    </source>
</evidence>
<feature type="compositionally biased region" description="Low complexity" evidence="1">
    <location>
        <begin position="596"/>
        <end position="614"/>
    </location>
</feature>
<dbReference type="PANTHER" id="PTHR13357">
    <property type="entry name" value="SH3 ADAPTER PROTEIN SPIN90 NCK INTERACTING PROTEIN WITH SH3 DOMAIN"/>
    <property type="match status" value="1"/>
</dbReference>
<dbReference type="RefSeq" id="XP_060459425.1">
    <property type="nucleotide sequence ID" value="XM_060603096.1"/>
</dbReference>
<dbReference type="AlphaFoldDB" id="A0AA48L932"/>
<feature type="region of interest" description="Disordered" evidence="1">
    <location>
        <begin position="285"/>
        <end position="311"/>
    </location>
</feature>
<evidence type="ECO:0000256" key="1">
    <source>
        <dbReference type="SAM" id="MobiDB-lite"/>
    </source>
</evidence>
<dbReference type="Pfam" id="PF09431">
    <property type="entry name" value="SPIN90_LRD"/>
    <property type="match status" value="1"/>
</dbReference>
<dbReference type="EMBL" id="AP028217">
    <property type="protein sequence ID" value="BEI94160.1"/>
    <property type="molecule type" value="Genomic_DNA"/>
</dbReference>
<feature type="region of interest" description="Disordered" evidence="1">
    <location>
        <begin position="558"/>
        <end position="624"/>
    </location>
</feature>
<dbReference type="GO" id="GO:0051666">
    <property type="term" value="P:actin cortical patch localization"/>
    <property type="evidence" value="ECO:0007669"/>
    <property type="project" value="TreeGrafter"/>
</dbReference>
<keyword evidence="4" id="KW-1185">Reference proteome</keyword>
<dbReference type="Proteomes" id="UP001233271">
    <property type="component" value="Chromosome 6"/>
</dbReference>
<dbReference type="PANTHER" id="PTHR13357:SF1">
    <property type="entry name" value="NCK-INTERACTING PROTEIN WITH SH3 DOMAIN"/>
    <property type="match status" value="1"/>
</dbReference>
<protein>
    <recommendedName>
        <fullName evidence="2">SPIN90/Ldb17 leucine-rich domain-containing protein</fullName>
    </recommendedName>
</protein>
<name>A0AA48L932_9TREE</name>
<reference evidence="3" key="1">
    <citation type="journal article" date="2023" name="BMC Genomics">
        <title>Chromosome-level genome assemblies of Cutaneotrichosporon spp. (Trichosporonales, Basidiomycota) reveal imbalanced evolution between nucleotide sequences and chromosome synteny.</title>
        <authorList>
            <person name="Kobayashi Y."/>
            <person name="Kayamori A."/>
            <person name="Aoki K."/>
            <person name="Shiwa Y."/>
            <person name="Matsutani M."/>
            <person name="Fujita N."/>
            <person name="Sugita T."/>
            <person name="Iwasaki W."/>
            <person name="Tanaka N."/>
            <person name="Takashima M."/>
        </authorList>
    </citation>
    <scope>NUCLEOTIDE SEQUENCE</scope>
    <source>
        <strain evidence="3">HIS019</strain>
    </source>
</reference>
<dbReference type="GO" id="GO:0030479">
    <property type="term" value="C:actin cortical patch"/>
    <property type="evidence" value="ECO:0007669"/>
    <property type="project" value="TreeGrafter"/>
</dbReference>
<dbReference type="GO" id="GO:0071933">
    <property type="term" value="F:Arp2/3 complex binding"/>
    <property type="evidence" value="ECO:0007669"/>
    <property type="project" value="TreeGrafter"/>
</dbReference>
<dbReference type="InterPro" id="IPR018556">
    <property type="entry name" value="SPIN90/Ldb17_LRD"/>
</dbReference>
<accession>A0AA48L932</accession>
<sequence length="652" mass="73237">MPRDPPVPHAHAVPYDRTHSRRRSRDPPTEHNGNGNGNGNGNAPHPNGNGALLAVSPAAPLRMRFENQHAFFEELYRLLSQPDGVGTLEELDEILIQYVRLCGQYHDDFLRDPEDIRRAMELLLDSDLFQYNDQRMVGIMMSQAVDITNPHELYIWDYLIAHYGQRHPSLFRSHRKWAKLLPTLMETIDVEPDDDGWVDGLPPIEHRLHLPATQLLYEVCRVMRLTETELDQFNDTFIDHLFDIVEQSRSDRDDVLGQAVVKLILALNEQFMVWSLPKHHKKPERLRCSSHSNLSAEKESEPELGPVGLVAPRSARRPRAHSVAPVSVASIMNERATVEVGVVEETKKHNRVLVVLMRRLGNSKAFGEFMCFMLNRAENVETPEGLGAQLIILKMLYLLFTTPGTQEYFYSNDLHVVIDVFIRMLIDLPDELNQLRHTMLRVLYPLICNSQMKEDTYKRSHLKLVLDSLVANEHIRDVDPTTKRLVNRCLSAVKDCENCAPGLEPPVLLKPRRLSPDITVNLGSLIAALPQPNKSPYTDVNPVRVTSLIDVSAGAVERPGSAASTNVDSPVDRSASGTPVPVIRSRARRKAPAPPAQRKYSTSSVMSSTSTCPSDYDDSIPAQSPGLVDMGASNVPPPIVEVTRPEWVTFTA</sequence>
<evidence type="ECO:0000313" key="3">
    <source>
        <dbReference type="EMBL" id="BEI94160.1"/>
    </source>
</evidence>
<gene>
    <name evidence="3" type="primary">LDB17</name>
    <name evidence="3" type="ORF">CcaverHIS019_0606190</name>
</gene>
<feature type="compositionally biased region" description="Low complexity" evidence="1">
    <location>
        <begin position="41"/>
        <end position="51"/>
    </location>
</feature>
<dbReference type="InterPro" id="IPR030125">
    <property type="entry name" value="SPIN90/Ldb17"/>
</dbReference>
<dbReference type="GO" id="GO:0000147">
    <property type="term" value="P:actin cortical patch assembly"/>
    <property type="evidence" value="ECO:0007669"/>
    <property type="project" value="TreeGrafter"/>
</dbReference>
<evidence type="ECO:0000259" key="2">
    <source>
        <dbReference type="Pfam" id="PF09431"/>
    </source>
</evidence>
<dbReference type="GO" id="GO:0006897">
    <property type="term" value="P:endocytosis"/>
    <property type="evidence" value="ECO:0007669"/>
    <property type="project" value="TreeGrafter"/>
</dbReference>
<proteinExistence type="predicted"/>
<feature type="region of interest" description="Disordered" evidence="1">
    <location>
        <begin position="1"/>
        <end position="53"/>
    </location>
</feature>
<dbReference type="KEGG" id="ccac:CcaHIS019_0606190"/>
<organism evidence="3 4">
    <name type="scientific">Cutaneotrichosporon cavernicola</name>
    <dbReference type="NCBI Taxonomy" id="279322"/>
    <lineage>
        <taxon>Eukaryota</taxon>
        <taxon>Fungi</taxon>
        <taxon>Dikarya</taxon>
        <taxon>Basidiomycota</taxon>
        <taxon>Agaricomycotina</taxon>
        <taxon>Tremellomycetes</taxon>
        <taxon>Trichosporonales</taxon>
        <taxon>Trichosporonaceae</taxon>
        <taxon>Cutaneotrichosporon</taxon>
    </lineage>
</organism>
<dbReference type="GeneID" id="85498030"/>
<feature type="domain" description="SPIN90/Ldb17 leucine-rich" evidence="2">
    <location>
        <begin position="343"/>
        <end position="461"/>
    </location>
</feature>